<keyword evidence="2" id="KW-0723">Serine/threonine-protein kinase</keyword>
<evidence type="ECO:0000256" key="3">
    <source>
        <dbReference type="ARBA" id="ARBA00022679"/>
    </source>
</evidence>
<dbReference type="SMART" id="SM00220">
    <property type="entry name" value="S_TKc"/>
    <property type="match status" value="1"/>
</dbReference>
<dbReference type="Proteomes" id="UP000887574">
    <property type="component" value="Unplaced"/>
</dbReference>
<dbReference type="GO" id="GO:0005634">
    <property type="term" value="C:nucleus"/>
    <property type="evidence" value="ECO:0007669"/>
    <property type="project" value="TreeGrafter"/>
</dbReference>
<dbReference type="InterPro" id="IPR008271">
    <property type="entry name" value="Ser/Thr_kinase_AS"/>
</dbReference>
<dbReference type="Pfam" id="PF00069">
    <property type="entry name" value="Pkinase"/>
    <property type="match status" value="1"/>
</dbReference>
<dbReference type="WBParaSite" id="jg11651">
    <property type="protein sequence ID" value="jg11651"/>
    <property type="gene ID" value="jg11651"/>
</dbReference>
<keyword evidence="5" id="KW-0418">Kinase</keyword>
<dbReference type="AlphaFoldDB" id="A0A915CQX5"/>
<dbReference type="InterPro" id="IPR000719">
    <property type="entry name" value="Prot_kinase_dom"/>
</dbReference>
<dbReference type="Gene3D" id="3.30.200.20">
    <property type="entry name" value="Phosphorylase Kinase, domain 1"/>
    <property type="match status" value="1"/>
</dbReference>
<evidence type="ECO:0000259" key="7">
    <source>
        <dbReference type="PROSITE" id="PS50011"/>
    </source>
</evidence>
<sequence>MEDGHKEESDQEARMKIFPTSIHRFLLTKLNLPLGKNTENLLSRNFGLPLGLRIHLLEPLKKVPSSRLQSDENRTSTQNIRTKAAEARKRNRWFYRVITQRNQHATQMCGPPNIVRLEEVVVGSNHEQGLHGIGICGARPEIFDGIAKVKSQRFTPDQTLMRQLLSGCEYIHDEFVIHRDLKPSNLLLSHSGVLKIGDFGLARQYGDPLKLSRQWVVTLYYRFACNGRLADRIWMYSTAVDIWSIGCIFGELFKLQPVFHGTNEINQLIEIFTVTGTPSEQSWPGYDKLWGVKNFEFKHFQSGQLYSKFSGYITSKSGMKLVTQLLTPCPERRINATRALQSSWFREDPLRFRLKNFRCGQLKVSRSRSAASAVKNLMEARRFLNKALPNADSSALRMHRHDRNILSTGADAEGYQGQVFL</sequence>
<dbReference type="PROSITE" id="PS50011">
    <property type="entry name" value="PROTEIN_KINASE_DOM"/>
    <property type="match status" value="1"/>
</dbReference>
<reference evidence="9" key="1">
    <citation type="submission" date="2022-11" db="UniProtKB">
        <authorList>
            <consortium name="WormBaseParasite"/>
        </authorList>
    </citation>
    <scope>IDENTIFICATION</scope>
</reference>
<dbReference type="Gene3D" id="1.10.510.10">
    <property type="entry name" value="Transferase(Phosphotransferase) domain 1"/>
    <property type="match status" value="1"/>
</dbReference>
<evidence type="ECO:0000256" key="1">
    <source>
        <dbReference type="ARBA" id="ARBA00006485"/>
    </source>
</evidence>
<dbReference type="PANTHER" id="PTHR24056:SF107">
    <property type="entry name" value="CYCLIN-DEPENDENT KINASE 11A-RELATED"/>
    <property type="match status" value="1"/>
</dbReference>
<name>A0A915CQX5_9BILA</name>
<protein>
    <submittedName>
        <fullName evidence="9">Protein kinase domain-containing protein</fullName>
    </submittedName>
</protein>
<dbReference type="PANTHER" id="PTHR24056">
    <property type="entry name" value="CELL DIVISION PROTEIN KINASE"/>
    <property type="match status" value="1"/>
</dbReference>
<keyword evidence="6" id="KW-0067">ATP-binding</keyword>
<keyword evidence="8" id="KW-1185">Reference proteome</keyword>
<dbReference type="InterPro" id="IPR011009">
    <property type="entry name" value="Kinase-like_dom_sf"/>
</dbReference>
<dbReference type="SUPFAM" id="SSF56112">
    <property type="entry name" value="Protein kinase-like (PK-like)"/>
    <property type="match status" value="1"/>
</dbReference>
<keyword evidence="4" id="KW-0547">Nucleotide-binding</keyword>
<dbReference type="GO" id="GO:0007346">
    <property type="term" value="P:regulation of mitotic cell cycle"/>
    <property type="evidence" value="ECO:0007669"/>
    <property type="project" value="TreeGrafter"/>
</dbReference>
<evidence type="ECO:0000256" key="6">
    <source>
        <dbReference type="ARBA" id="ARBA00022840"/>
    </source>
</evidence>
<evidence type="ECO:0000313" key="9">
    <source>
        <dbReference type="WBParaSite" id="jg11651"/>
    </source>
</evidence>
<comment type="similarity">
    <text evidence="1">Belongs to the protein kinase superfamily. CMGC Ser/Thr protein kinase family. CDC2/CDKX subfamily.</text>
</comment>
<keyword evidence="3" id="KW-0808">Transferase</keyword>
<dbReference type="GO" id="GO:0004674">
    <property type="term" value="F:protein serine/threonine kinase activity"/>
    <property type="evidence" value="ECO:0007669"/>
    <property type="project" value="UniProtKB-KW"/>
</dbReference>
<dbReference type="FunFam" id="1.10.510.10:FF:000624">
    <property type="entry name" value="Mitogen-activated protein kinase"/>
    <property type="match status" value="1"/>
</dbReference>
<dbReference type="GO" id="GO:0005524">
    <property type="term" value="F:ATP binding"/>
    <property type="evidence" value="ECO:0007669"/>
    <property type="project" value="UniProtKB-KW"/>
</dbReference>
<dbReference type="PROSITE" id="PS00108">
    <property type="entry name" value="PROTEIN_KINASE_ST"/>
    <property type="match status" value="1"/>
</dbReference>
<accession>A0A915CQX5</accession>
<dbReference type="InterPro" id="IPR050108">
    <property type="entry name" value="CDK"/>
</dbReference>
<evidence type="ECO:0000256" key="4">
    <source>
        <dbReference type="ARBA" id="ARBA00022741"/>
    </source>
</evidence>
<feature type="domain" description="Protein kinase" evidence="7">
    <location>
        <begin position="54"/>
        <end position="345"/>
    </location>
</feature>
<evidence type="ECO:0000256" key="5">
    <source>
        <dbReference type="ARBA" id="ARBA00022777"/>
    </source>
</evidence>
<proteinExistence type="inferred from homology"/>
<organism evidence="8 9">
    <name type="scientific">Ditylenchus dipsaci</name>
    <dbReference type="NCBI Taxonomy" id="166011"/>
    <lineage>
        <taxon>Eukaryota</taxon>
        <taxon>Metazoa</taxon>
        <taxon>Ecdysozoa</taxon>
        <taxon>Nematoda</taxon>
        <taxon>Chromadorea</taxon>
        <taxon>Rhabditida</taxon>
        <taxon>Tylenchina</taxon>
        <taxon>Tylenchomorpha</taxon>
        <taxon>Sphaerularioidea</taxon>
        <taxon>Anguinidae</taxon>
        <taxon>Anguininae</taxon>
        <taxon>Ditylenchus</taxon>
    </lineage>
</organism>
<evidence type="ECO:0000256" key="2">
    <source>
        <dbReference type="ARBA" id="ARBA00022527"/>
    </source>
</evidence>
<evidence type="ECO:0000313" key="8">
    <source>
        <dbReference type="Proteomes" id="UP000887574"/>
    </source>
</evidence>